<accession>I2FXD1</accession>
<protein>
    <submittedName>
        <fullName evidence="1">Uncharacterized protein</fullName>
    </submittedName>
</protein>
<sequence>MSAKGGLSRVRPGTLLQATNHKASKEPLLNTSIRVDAPRELPHSYFISIEALFHQPAIIHQAPIALTIIPALVQPCATENCQSTSVSAISHWPADEMSQKSIDPRRRSSRLHDMRVLSSGTAAAWFQWSLYSKFASLVPPAKSPQSSFPILTCSARVSVGQRCSTATSSFLDSTVNGISVVSTPTHPHPDLAARKQYVIEIQEDRSIPPQIASVTLIRCGGHFPGSKALDWDRDAESQLCPDAKGVAVFCADTLMVMPDAFPTTTSHLPSHHVEKIWMQMRPFQWSATFRGWSARQILSDSRSRILGSAGYYIKMEGHPVDTFKQLRVSLPGPSSSYCRSHTTSAATPRA</sequence>
<evidence type="ECO:0000313" key="2">
    <source>
        <dbReference type="Proteomes" id="UP000006174"/>
    </source>
</evidence>
<dbReference type="AlphaFoldDB" id="I2FXD1"/>
<name>I2FXD1_USTHO</name>
<dbReference type="PANTHER" id="PTHR36839:SF1">
    <property type="entry name" value="METALLO-BETA-LACTAMASE FAMILY PROTEIN (AFU_ORTHOLOGUE AFUA_5G12770)"/>
    <property type="match status" value="1"/>
</dbReference>
<gene>
    <name evidence="1" type="ORF">UHOR_08283</name>
</gene>
<dbReference type="EMBL" id="CAGI01000166">
    <property type="protein sequence ID" value="CCF51574.1"/>
    <property type="molecule type" value="Genomic_DNA"/>
</dbReference>
<organism evidence="1 2">
    <name type="scientific">Ustilago hordei</name>
    <name type="common">Barley covered smut fungus</name>
    <dbReference type="NCBI Taxonomy" id="120017"/>
    <lineage>
        <taxon>Eukaryota</taxon>
        <taxon>Fungi</taxon>
        <taxon>Dikarya</taxon>
        <taxon>Basidiomycota</taxon>
        <taxon>Ustilaginomycotina</taxon>
        <taxon>Ustilaginomycetes</taxon>
        <taxon>Ustilaginales</taxon>
        <taxon>Ustilaginaceae</taxon>
        <taxon>Ustilago</taxon>
    </lineage>
</organism>
<dbReference type="Proteomes" id="UP000006174">
    <property type="component" value="Unassembled WGS sequence"/>
</dbReference>
<dbReference type="STRING" id="1128400.I2FXD1"/>
<dbReference type="HOGENOM" id="CLU_792728_0_0_1"/>
<comment type="caution">
    <text evidence="1">The sequence shown here is derived from an EMBL/GenBank/DDBJ whole genome shotgun (WGS) entry which is preliminary data.</text>
</comment>
<dbReference type="PANTHER" id="PTHR36839">
    <property type="entry name" value="METALLO-BETA-LACTAMASE FAMILY PROTEIN (AFU_ORTHOLOGUE AFUA_5G12770)"/>
    <property type="match status" value="1"/>
</dbReference>
<proteinExistence type="predicted"/>
<dbReference type="eggNOG" id="ENOG502S0TT">
    <property type="taxonomic scope" value="Eukaryota"/>
</dbReference>
<reference evidence="1 2" key="1">
    <citation type="journal article" date="2012" name="Plant Cell">
        <title>Genome comparison of barley and maize smut fungi reveals targeted loss of RNA silencing components and species-specific presence of transposable elements.</title>
        <authorList>
            <person name="Laurie J.D."/>
            <person name="Ali S."/>
            <person name="Linning R."/>
            <person name="Mannhaupt G."/>
            <person name="Wong P."/>
            <person name="Gueldener U."/>
            <person name="Muensterkoetter M."/>
            <person name="Moore R."/>
            <person name="Kahmann R."/>
            <person name="Bakkeren G."/>
            <person name="Schirawski J."/>
        </authorList>
    </citation>
    <scope>NUCLEOTIDE SEQUENCE [LARGE SCALE GENOMIC DNA]</scope>
    <source>
        <strain evidence="2">Uh4875-4</strain>
    </source>
</reference>
<keyword evidence="2" id="KW-1185">Reference proteome</keyword>
<evidence type="ECO:0000313" key="1">
    <source>
        <dbReference type="EMBL" id="CCF51574.1"/>
    </source>
</evidence>